<evidence type="ECO:0000313" key="3">
    <source>
        <dbReference type="EMBL" id="BDB97477.1"/>
    </source>
</evidence>
<protein>
    <recommendedName>
        <fullName evidence="2">SWIM-type domain-containing protein</fullName>
    </recommendedName>
</protein>
<evidence type="ECO:0000259" key="2">
    <source>
        <dbReference type="PROSITE" id="PS50966"/>
    </source>
</evidence>
<gene>
    <name evidence="3" type="ORF">SACC_04940</name>
</gene>
<sequence>MISTQIPSKSYVKRLDVFYNLGEGIIVSADIRSRTRKDVIHYSRLVIDPLTMKIIKESCSCEAGSFGKKCWHLKVLEQLIASEEVKEKVEKARNELMQIEEDIASWG</sequence>
<dbReference type="PROSITE" id="PS50966">
    <property type="entry name" value="ZF_SWIM"/>
    <property type="match status" value="1"/>
</dbReference>
<dbReference type="KEGG" id="scas:SACC_04940"/>
<dbReference type="Proteomes" id="UP001319921">
    <property type="component" value="Chromosome"/>
</dbReference>
<evidence type="ECO:0000313" key="4">
    <source>
        <dbReference type="Proteomes" id="UP001319921"/>
    </source>
</evidence>
<proteinExistence type="predicted"/>
<keyword evidence="1" id="KW-0863">Zinc-finger</keyword>
<accession>A0AAQ4CNU6</accession>
<keyword evidence="4" id="KW-1185">Reference proteome</keyword>
<dbReference type="AlphaFoldDB" id="A0AAQ4CNU6"/>
<dbReference type="GO" id="GO:0008270">
    <property type="term" value="F:zinc ion binding"/>
    <property type="evidence" value="ECO:0007669"/>
    <property type="project" value="UniProtKB-KW"/>
</dbReference>
<keyword evidence="1" id="KW-0479">Metal-binding</keyword>
<dbReference type="RefSeq" id="WP_229571470.1">
    <property type="nucleotide sequence ID" value="NZ_AP025226.1"/>
</dbReference>
<organism evidence="3 4">
    <name type="scientific">Saccharolobus caldissimus</name>
    <dbReference type="NCBI Taxonomy" id="1702097"/>
    <lineage>
        <taxon>Archaea</taxon>
        <taxon>Thermoproteota</taxon>
        <taxon>Thermoprotei</taxon>
        <taxon>Sulfolobales</taxon>
        <taxon>Sulfolobaceae</taxon>
        <taxon>Saccharolobus</taxon>
    </lineage>
</organism>
<feature type="domain" description="SWIM-type" evidence="2">
    <location>
        <begin position="50"/>
        <end position="81"/>
    </location>
</feature>
<name>A0AAQ4CNU6_9CREN</name>
<reference evidence="3 4" key="1">
    <citation type="journal article" date="2022" name="Microbiol. Resour. Announc.">
        <title>Complete Genome Sequence of the Hyperthermophilic and Acidophilic Archaeon Saccharolobus caldissimus Strain HS-3T.</title>
        <authorList>
            <person name="Sakai H.D."/>
            <person name="Kurosawa N."/>
        </authorList>
    </citation>
    <scope>NUCLEOTIDE SEQUENCE [LARGE SCALE GENOMIC DNA]</scope>
    <source>
        <strain evidence="3 4">JCM32116</strain>
    </source>
</reference>
<keyword evidence="1" id="KW-0862">Zinc</keyword>
<evidence type="ECO:0000256" key="1">
    <source>
        <dbReference type="PROSITE-ProRule" id="PRU00325"/>
    </source>
</evidence>
<dbReference type="InterPro" id="IPR007527">
    <property type="entry name" value="Znf_SWIM"/>
</dbReference>
<dbReference type="GeneID" id="68865223"/>
<dbReference type="EMBL" id="AP025226">
    <property type="protein sequence ID" value="BDB97477.1"/>
    <property type="molecule type" value="Genomic_DNA"/>
</dbReference>